<dbReference type="EMBL" id="CADCTC010000155">
    <property type="protein sequence ID" value="CAA9261052.1"/>
    <property type="molecule type" value="Genomic_DNA"/>
</dbReference>
<protein>
    <submittedName>
        <fullName evidence="1">Uncharacterized protein</fullName>
    </submittedName>
</protein>
<gene>
    <name evidence="1" type="ORF">AVDCRST_MAG77-2664</name>
</gene>
<organism evidence="1">
    <name type="scientific">uncultured Chloroflexota bacterium</name>
    <dbReference type="NCBI Taxonomy" id="166587"/>
    <lineage>
        <taxon>Bacteria</taxon>
        <taxon>Bacillati</taxon>
        <taxon>Chloroflexota</taxon>
        <taxon>environmental samples</taxon>
    </lineage>
</organism>
<dbReference type="AlphaFoldDB" id="A0A6J4ISY2"/>
<reference evidence="1" key="1">
    <citation type="submission" date="2020-02" db="EMBL/GenBank/DDBJ databases">
        <authorList>
            <person name="Meier V. D."/>
        </authorList>
    </citation>
    <scope>NUCLEOTIDE SEQUENCE</scope>
    <source>
        <strain evidence="1">AVDCRST_MAG77</strain>
    </source>
</reference>
<proteinExistence type="predicted"/>
<sequence>MPIDGWQIRLNEEGRACPRCGGRGLPLHQGQRYTRGGWSDLPGALLCDRCVQARFDVQRVEHHEPPRRRWRFWWASRHE</sequence>
<name>A0A6J4ISY2_9CHLR</name>
<accession>A0A6J4ISY2</accession>
<evidence type="ECO:0000313" key="1">
    <source>
        <dbReference type="EMBL" id="CAA9261052.1"/>
    </source>
</evidence>